<gene>
    <name evidence="1" type="ORF">LGQ03_00800</name>
</gene>
<reference evidence="1" key="1">
    <citation type="submission" date="2021-10" db="EMBL/GenBank/DDBJ databases">
        <title>Loktanella gaetbuli sp. nov., isolated from a tidal flat.</title>
        <authorList>
            <person name="Park S."/>
            <person name="Yoon J.-H."/>
        </authorList>
    </citation>
    <scope>NUCLEOTIDE SEQUENCE</scope>
    <source>
        <strain evidence="1">TSTF-M6</strain>
    </source>
</reference>
<dbReference type="CDD" id="cd02440">
    <property type="entry name" value="AdoMet_MTases"/>
    <property type="match status" value="1"/>
</dbReference>
<protein>
    <submittedName>
        <fullName evidence="1">Class I SAM-dependent methyltransferase</fullName>
    </submittedName>
</protein>
<accession>A0ABS8BPW4</accession>
<sequence length="207" mass="22969">MVDDKTFWDRAADKYISDPIADMDAYEEGLRRTIPHLSKDMRAIEIGCGSGMTARRLAPHVGHLTATDLSSAMIAHARKLQDTENGPENIDYRVADLAGLSHENADVVLCFSLLHLLPDLDAGLRQIHQILPAGSLFISKTPCLGGIWSALKLIMWPMRRLGKAPSNVHFFTAERLENRVRAAGFDIVAADVQPTRPPHHHIVARRI</sequence>
<dbReference type="RefSeq" id="WP_226746867.1">
    <property type="nucleotide sequence ID" value="NZ_JAJATZ010000001.1"/>
</dbReference>
<dbReference type="Gene3D" id="3.40.50.150">
    <property type="entry name" value="Vaccinia Virus protein VP39"/>
    <property type="match status" value="1"/>
</dbReference>
<comment type="caution">
    <text evidence="1">The sequence shown here is derived from an EMBL/GenBank/DDBJ whole genome shotgun (WGS) entry which is preliminary data.</text>
</comment>
<dbReference type="Pfam" id="PF13489">
    <property type="entry name" value="Methyltransf_23"/>
    <property type="match status" value="1"/>
</dbReference>
<evidence type="ECO:0000313" key="2">
    <source>
        <dbReference type="Proteomes" id="UP001138961"/>
    </source>
</evidence>
<keyword evidence="1" id="KW-0489">Methyltransferase</keyword>
<proteinExistence type="predicted"/>
<dbReference type="InterPro" id="IPR029063">
    <property type="entry name" value="SAM-dependent_MTases_sf"/>
</dbReference>
<name>A0ABS8BPW4_9RHOB</name>
<dbReference type="SUPFAM" id="SSF53335">
    <property type="entry name" value="S-adenosyl-L-methionine-dependent methyltransferases"/>
    <property type="match status" value="1"/>
</dbReference>
<dbReference type="GO" id="GO:0032259">
    <property type="term" value="P:methylation"/>
    <property type="evidence" value="ECO:0007669"/>
    <property type="project" value="UniProtKB-KW"/>
</dbReference>
<dbReference type="PANTHER" id="PTHR43861">
    <property type="entry name" value="TRANS-ACONITATE 2-METHYLTRANSFERASE-RELATED"/>
    <property type="match status" value="1"/>
</dbReference>
<keyword evidence="1" id="KW-0808">Transferase</keyword>
<dbReference type="PANTHER" id="PTHR43861:SF1">
    <property type="entry name" value="TRANS-ACONITATE 2-METHYLTRANSFERASE"/>
    <property type="match status" value="1"/>
</dbReference>
<evidence type="ECO:0000313" key="1">
    <source>
        <dbReference type="EMBL" id="MCB5197769.1"/>
    </source>
</evidence>
<keyword evidence="2" id="KW-1185">Reference proteome</keyword>
<dbReference type="Proteomes" id="UP001138961">
    <property type="component" value="Unassembled WGS sequence"/>
</dbReference>
<dbReference type="GO" id="GO:0008168">
    <property type="term" value="F:methyltransferase activity"/>
    <property type="evidence" value="ECO:0007669"/>
    <property type="project" value="UniProtKB-KW"/>
</dbReference>
<organism evidence="1 2">
    <name type="scientific">Loktanella gaetbuli</name>
    <dbReference type="NCBI Taxonomy" id="2881335"/>
    <lineage>
        <taxon>Bacteria</taxon>
        <taxon>Pseudomonadati</taxon>
        <taxon>Pseudomonadota</taxon>
        <taxon>Alphaproteobacteria</taxon>
        <taxon>Rhodobacterales</taxon>
        <taxon>Roseobacteraceae</taxon>
        <taxon>Loktanella</taxon>
    </lineage>
</organism>
<dbReference type="EMBL" id="JAJATZ010000001">
    <property type="protein sequence ID" value="MCB5197769.1"/>
    <property type="molecule type" value="Genomic_DNA"/>
</dbReference>